<dbReference type="AlphaFoldDB" id="A0A8T0IDZ6"/>
<comment type="caution">
    <text evidence="2">The sequence shown here is derived from an EMBL/GenBank/DDBJ whole genome shotgun (WGS) entry which is preliminary data.</text>
</comment>
<protein>
    <submittedName>
        <fullName evidence="2">Uncharacterized protein</fullName>
    </submittedName>
</protein>
<dbReference type="EMBL" id="CM026424">
    <property type="protein sequence ID" value="KAG0581106.1"/>
    <property type="molecule type" value="Genomic_DNA"/>
</dbReference>
<keyword evidence="3" id="KW-1185">Reference proteome</keyword>
<evidence type="ECO:0000313" key="3">
    <source>
        <dbReference type="Proteomes" id="UP000822688"/>
    </source>
</evidence>
<name>A0A8T0IDZ6_CERPU</name>
<proteinExistence type="predicted"/>
<keyword evidence="1" id="KW-0732">Signal</keyword>
<reference evidence="2" key="1">
    <citation type="submission" date="2020-06" db="EMBL/GenBank/DDBJ databases">
        <title>WGS assembly of Ceratodon purpureus strain R40.</title>
        <authorList>
            <person name="Carey S.B."/>
            <person name="Jenkins J."/>
            <person name="Shu S."/>
            <person name="Lovell J.T."/>
            <person name="Sreedasyam A."/>
            <person name="Maumus F."/>
            <person name="Tiley G.P."/>
            <person name="Fernandez-Pozo N."/>
            <person name="Barry K."/>
            <person name="Chen C."/>
            <person name="Wang M."/>
            <person name="Lipzen A."/>
            <person name="Daum C."/>
            <person name="Saski C.A."/>
            <person name="Payton A.C."/>
            <person name="Mcbreen J.C."/>
            <person name="Conrad R.E."/>
            <person name="Kollar L.M."/>
            <person name="Olsson S."/>
            <person name="Huttunen S."/>
            <person name="Landis J.B."/>
            <person name="Wickett N.J."/>
            <person name="Johnson M.G."/>
            <person name="Rensing S.A."/>
            <person name="Grimwood J."/>
            <person name="Schmutz J."/>
            <person name="Mcdaniel S.F."/>
        </authorList>
    </citation>
    <scope>NUCLEOTIDE SEQUENCE</scope>
    <source>
        <strain evidence="2">R40</strain>
    </source>
</reference>
<gene>
    <name evidence="2" type="ORF">KC19_4G225400</name>
</gene>
<evidence type="ECO:0000313" key="2">
    <source>
        <dbReference type="EMBL" id="KAG0581106.1"/>
    </source>
</evidence>
<organism evidence="2 3">
    <name type="scientific">Ceratodon purpureus</name>
    <name type="common">Fire moss</name>
    <name type="synonym">Dicranum purpureum</name>
    <dbReference type="NCBI Taxonomy" id="3225"/>
    <lineage>
        <taxon>Eukaryota</taxon>
        <taxon>Viridiplantae</taxon>
        <taxon>Streptophyta</taxon>
        <taxon>Embryophyta</taxon>
        <taxon>Bryophyta</taxon>
        <taxon>Bryophytina</taxon>
        <taxon>Bryopsida</taxon>
        <taxon>Dicranidae</taxon>
        <taxon>Pseudoditrichales</taxon>
        <taxon>Ditrichaceae</taxon>
        <taxon>Ceratodon</taxon>
    </lineage>
</organism>
<sequence>MIQTWFEVDLCALMSILCIFVHFCEGCEVTFCQTNLLLLHKCILRCCNMT</sequence>
<feature type="signal peptide" evidence="1">
    <location>
        <begin position="1"/>
        <end position="26"/>
    </location>
</feature>
<evidence type="ECO:0000256" key="1">
    <source>
        <dbReference type="SAM" id="SignalP"/>
    </source>
</evidence>
<accession>A0A8T0IDZ6</accession>
<dbReference type="Proteomes" id="UP000822688">
    <property type="component" value="Chromosome 4"/>
</dbReference>
<feature type="chain" id="PRO_5035918022" evidence="1">
    <location>
        <begin position="27"/>
        <end position="50"/>
    </location>
</feature>